<name>A0A2R5F3I6_9BACL</name>
<dbReference type="EMBL" id="BDQX01000339">
    <property type="protein sequence ID" value="GBG10571.1"/>
    <property type="molecule type" value="Genomic_DNA"/>
</dbReference>
<dbReference type="PANTHER" id="PTHR43744">
    <property type="entry name" value="ABC TRANSPORTER PERMEASE PROTEIN MG189-RELATED-RELATED"/>
    <property type="match status" value="1"/>
</dbReference>
<dbReference type="GO" id="GO:0055085">
    <property type="term" value="P:transmembrane transport"/>
    <property type="evidence" value="ECO:0007669"/>
    <property type="project" value="InterPro"/>
</dbReference>
<feature type="transmembrane region" description="Helical" evidence="7">
    <location>
        <begin position="243"/>
        <end position="264"/>
    </location>
</feature>
<dbReference type="Gene3D" id="1.10.3720.10">
    <property type="entry name" value="MetI-like"/>
    <property type="match status" value="1"/>
</dbReference>
<protein>
    <submittedName>
        <fullName evidence="9">ABC transporter permease</fullName>
    </submittedName>
</protein>
<keyword evidence="6 7" id="KW-0472">Membrane</keyword>
<dbReference type="CDD" id="cd06261">
    <property type="entry name" value="TM_PBP2"/>
    <property type="match status" value="1"/>
</dbReference>
<evidence type="ECO:0000256" key="1">
    <source>
        <dbReference type="ARBA" id="ARBA00004651"/>
    </source>
</evidence>
<evidence type="ECO:0000256" key="4">
    <source>
        <dbReference type="ARBA" id="ARBA00022692"/>
    </source>
</evidence>
<keyword evidence="10" id="KW-1185">Reference proteome</keyword>
<feature type="transmembrane region" description="Helical" evidence="7">
    <location>
        <begin position="184"/>
        <end position="207"/>
    </location>
</feature>
<keyword evidence="4 7" id="KW-0812">Transmembrane</keyword>
<sequence>MTRWTALPKHIALSAFGFIMIYPVLWLFFGSFKKNDEIFGNASLLPSTLHWSNYYDGWFAINELPFHIFFGNSFLLSIAILLGSLFSCSLAAYGFARINFPLKGVWFAVLMVTIMFPKQIIIIPQFLMFAELDWLNSYLPMIVPAWLGEFNGAFFIFLLIQFIRGIPLELDEAAVVDGAGKVRFFLLIMLPLLKPALFTISIFAFMWSWDDFLSHLLYINSVELYPVTLALNMFLDNTGKTNWGAMFSVSFLSIVPLLLIFFFAQKHFVEGISTTGLKG</sequence>
<keyword evidence="2 7" id="KW-0813">Transport</keyword>
<evidence type="ECO:0000313" key="10">
    <source>
        <dbReference type="Proteomes" id="UP000245202"/>
    </source>
</evidence>
<dbReference type="GO" id="GO:0005886">
    <property type="term" value="C:plasma membrane"/>
    <property type="evidence" value="ECO:0007669"/>
    <property type="project" value="UniProtKB-SubCell"/>
</dbReference>
<evidence type="ECO:0000256" key="6">
    <source>
        <dbReference type="ARBA" id="ARBA00023136"/>
    </source>
</evidence>
<comment type="subcellular location">
    <subcellularLocation>
        <location evidence="1 7">Cell membrane</location>
        <topology evidence="1 7">Multi-pass membrane protein</topology>
    </subcellularLocation>
</comment>
<dbReference type="Pfam" id="PF00528">
    <property type="entry name" value="BPD_transp_1"/>
    <property type="match status" value="1"/>
</dbReference>
<evidence type="ECO:0000256" key="3">
    <source>
        <dbReference type="ARBA" id="ARBA00022475"/>
    </source>
</evidence>
<dbReference type="PANTHER" id="PTHR43744:SF6">
    <property type="entry name" value="ABC TRANSPORTER PERMEASE PROTEIN YESQ-RELATED"/>
    <property type="match status" value="1"/>
</dbReference>
<feature type="transmembrane region" description="Helical" evidence="7">
    <location>
        <begin position="12"/>
        <end position="29"/>
    </location>
</feature>
<dbReference type="SUPFAM" id="SSF161098">
    <property type="entry name" value="MetI-like"/>
    <property type="match status" value="1"/>
</dbReference>
<dbReference type="InterPro" id="IPR000515">
    <property type="entry name" value="MetI-like"/>
</dbReference>
<dbReference type="Proteomes" id="UP000245202">
    <property type="component" value="Unassembled WGS sequence"/>
</dbReference>
<dbReference type="InterPro" id="IPR035906">
    <property type="entry name" value="MetI-like_sf"/>
</dbReference>
<gene>
    <name evidence="9" type="ORF">PAT3040_05318</name>
</gene>
<dbReference type="PROSITE" id="PS50928">
    <property type="entry name" value="ABC_TM1"/>
    <property type="match status" value="1"/>
</dbReference>
<evidence type="ECO:0000256" key="7">
    <source>
        <dbReference type="RuleBase" id="RU363032"/>
    </source>
</evidence>
<feature type="domain" description="ABC transmembrane type-1" evidence="8">
    <location>
        <begin position="70"/>
        <end position="264"/>
    </location>
</feature>
<keyword evidence="5 7" id="KW-1133">Transmembrane helix</keyword>
<evidence type="ECO:0000256" key="2">
    <source>
        <dbReference type="ARBA" id="ARBA00022448"/>
    </source>
</evidence>
<comment type="similarity">
    <text evidence="7">Belongs to the binding-protein-dependent transport system permease family.</text>
</comment>
<reference evidence="9 10" key="1">
    <citation type="submission" date="2017-08" db="EMBL/GenBank/DDBJ databases">
        <title>Substantial Increase in Enzyme Production by Combined Drug-Resistance Mutations in Paenibacillus agaridevorans.</title>
        <authorList>
            <person name="Tanaka Y."/>
            <person name="Funane K."/>
            <person name="Hosaka T."/>
            <person name="Shiwa Y."/>
            <person name="Fujita N."/>
            <person name="Miyazaki T."/>
            <person name="Yoshikawa H."/>
            <person name="Murakami K."/>
            <person name="Kasahara K."/>
            <person name="Inaoka T."/>
            <person name="Hiraga Y."/>
            <person name="Ochi K."/>
        </authorList>
    </citation>
    <scope>NUCLEOTIDE SEQUENCE [LARGE SCALE GENOMIC DNA]</scope>
    <source>
        <strain evidence="9 10">T-3040</strain>
    </source>
</reference>
<feature type="transmembrane region" description="Helical" evidence="7">
    <location>
        <begin position="141"/>
        <end position="163"/>
    </location>
</feature>
<evidence type="ECO:0000259" key="8">
    <source>
        <dbReference type="PROSITE" id="PS50928"/>
    </source>
</evidence>
<comment type="caution">
    <text evidence="9">The sequence shown here is derived from an EMBL/GenBank/DDBJ whole genome shotgun (WGS) entry which is preliminary data.</text>
</comment>
<evidence type="ECO:0000256" key="5">
    <source>
        <dbReference type="ARBA" id="ARBA00022989"/>
    </source>
</evidence>
<evidence type="ECO:0000313" key="9">
    <source>
        <dbReference type="EMBL" id="GBG10571.1"/>
    </source>
</evidence>
<proteinExistence type="inferred from homology"/>
<dbReference type="AlphaFoldDB" id="A0A2R5F3I6"/>
<accession>A0A2R5F3I6</accession>
<organism evidence="9 10">
    <name type="scientific">Paenibacillus agaridevorans</name>
    <dbReference type="NCBI Taxonomy" id="171404"/>
    <lineage>
        <taxon>Bacteria</taxon>
        <taxon>Bacillati</taxon>
        <taxon>Bacillota</taxon>
        <taxon>Bacilli</taxon>
        <taxon>Bacillales</taxon>
        <taxon>Paenibacillaceae</taxon>
        <taxon>Paenibacillus</taxon>
    </lineage>
</organism>
<feature type="transmembrane region" description="Helical" evidence="7">
    <location>
        <begin position="74"/>
        <end position="93"/>
    </location>
</feature>
<feature type="transmembrane region" description="Helical" evidence="7">
    <location>
        <begin position="105"/>
        <end position="129"/>
    </location>
</feature>
<keyword evidence="3" id="KW-1003">Cell membrane</keyword>